<dbReference type="GeneID" id="89936014"/>
<dbReference type="FunFam" id="3.90.280.10:FF:000004">
    <property type="entry name" value="Mitochondrial large ribosomal subunit YmL35"/>
    <property type="match status" value="1"/>
</dbReference>
<evidence type="ECO:0000256" key="6">
    <source>
        <dbReference type="SAM" id="MobiDB-lite"/>
    </source>
</evidence>
<comment type="similarity">
    <text evidence="4">Belongs to the phosphatidylethanolamine-binding protein family. Mitochondrion-specific ribosomal protein mL38 subfamily.</text>
</comment>
<dbReference type="RefSeq" id="XP_064668248.1">
    <property type="nucleotide sequence ID" value="XM_064811889.1"/>
</dbReference>
<reference evidence="7" key="1">
    <citation type="journal article" date="2023" name="Mol. Phylogenet. Evol.">
        <title>Genome-scale phylogeny and comparative genomics of the fungal order Sordariales.</title>
        <authorList>
            <person name="Hensen N."/>
            <person name="Bonometti L."/>
            <person name="Westerberg I."/>
            <person name="Brannstrom I.O."/>
            <person name="Guillou S."/>
            <person name="Cros-Aarteil S."/>
            <person name="Calhoun S."/>
            <person name="Haridas S."/>
            <person name="Kuo A."/>
            <person name="Mondo S."/>
            <person name="Pangilinan J."/>
            <person name="Riley R."/>
            <person name="LaButti K."/>
            <person name="Andreopoulos B."/>
            <person name="Lipzen A."/>
            <person name="Chen C."/>
            <person name="Yan M."/>
            <person name="Daum C."/>
            <person name="Ng V."/>
            <person name="Clum A."/>
            <person name="Steindorff A."/>
            <person name="Ohm R.A."/>
            <person name="Martin F."/>
            <person name="Silar P."/>
            <person name="Natvig D.O."/>
            <person name="Lalanne C."/>
            <person name="Gautier V."/>
            <person name="Ament-Velasquez S.L."/>
            <person name="Kruys A."/>
            <person name="Hutchinson M.I."/>
            <person name="Powell A.J."/>
            <person name="Barry K."/>
            <person name="Miller A.N."/>
            <person name="Grigoriev I.V."/>
            <person name="Debuchy R."/>
            <person name="Gladieux P."/>
            <person name="Hiltunen Thoren M."/>
            <person name="Johannesson H."/>
        </authorList>
    </citation>
    <scope>NUCLEOTIDE SEQUENCE</scope>
    <source>
        <strain evidence="7">CBS 508.74</strain>
    </source>
</reference>
<comment type="subcellular location">
    <subcellularLocation>
        <location evidence="1">Mitochondrion</location>
    </subcellularLocation>
</comment>
<evidence type="ECO:0000256" key="1">
    <source>
        <dbReference type="ARBA" id="ARBA00004173"/>
    </source>
</evidence>
<dbReference type="Pfam" id="PF01161">
    <property type="entry name" value="PBP"/>
    <property type="match status" value="1"/>
</dbReference>
<comment type="function">
    <text evidence="3">Component of the mitochondrial ribosome (mitoribosome), a dedicated translation machinery responsible for the synthesis of mitochondrial genome-encoded proteins, including at least some of the essential transmembrane subunits of the mitochondrial respiratory chain. The mitoribosomes are attached to the mitochondrial inner membrane and translation products are cotranslationally integrated into the membrane.</text>
</comment>
<dbReference type="Gene3D" id="3.90.280.10">
    <property type="entry name" value="PEBP-like"/>
    <property type="match status" value="1"/>
</dbReference>
<dbReference type="PANTHER" id="PTHR11362:SF82">
    <property type="entry name" value="PHOSPHATIDYLETHANOLAMINE-BINDING PROTEIN 4"/>
    <property type="match status" value="1"/>
</dbReference>
<feature type="region of interest" description="Disordered" evidence="6">
    <location>
        <begin position="1"/>
        <end position="57"/>
    </location>
</feature>
<dbReference type="EMBL" id="MU853349">
    <property type="protein sequence ID" value="KAK4110678.1"/>
    <property type="molecule type" value="Genomic_DNA"/>
</dbReference>
<protein>
    <recommendedName>
        <fullName evidence="5">Large ribosomal subunit protein mL38</fullName>
    </recommendedName>
</protein>
<dbReference type="InterPro" id="IPR035810">
    <property type="entry name" value="PEBP_euk"/>
</dbReference>
<evidence type="ECO:0000256" key="5">
    <source>
        <dbReference type="ARBA" id="ARBA00039444"/>
    </source>
</evidence>
<dbReference type="CDD" id="cd00866">
    <property type="entry name" value="PEBP_euk"/>
    <property type="match status" value="1"/>
</dbReference>
<gene>
    <name evidence="7" type="ORF">N656DRAFT_713348</name>
</gene>
<dbReference type="InterPro" id="IPR036610">
    <property type="entry name" value="PEBP-like_sf"/>
</dbReference>
<dbReference type="AlphaFoldDB" id="A0AAN6QI48"/>
<evidence type="ECO:0000313" key="7">
    <source>
        <dbReference type="EMBL" id="KAK4110678.1"/>
    </source>
</evidence>
<sequence length="476" mass="53995">MSRPQQVARPIVRSLRQATGSTATCHPPPIALRQFSSTSVRKDETATTTTPIEPGSEAQKLAADAALLGQQKPTRGPSTVKTGPEEELAKFLSPQLGSRRRRAALATTGDVPFELMPYQCFQEARKILAQDREEKMAKIVAETEKIKRLEATDASIYRGGEAYKQRRIASLRSYIEKLKILADINDPLVKRRFEDGMGDMNKPIYRYLAHRKWCSMDRKIILQRINQFHIVPDLLPKFEPTIDVKMSFRGYKCAPGTILNSRITETPPTLRMQVFDKSERLYTVVVMDSDVPDPETDSFKKRLHFMAANVPWSPTRTALQLHQLTPEGVPSTHPASEELGALAVPWLPAFAQKGSPYHRLSVFVLEQDGDAPLDTAKLKRLYDGPGREGFSLKSFRDKFGLTPVGFTLFRTVWDENTADVMARHGIPGADIEFRPQRVHSLKPPRAPRGWEAKRQKPKYRSLWKYTKRIRGSKYTR</sequence>
<reference evidence="7" key="2">
    <citation type="submission" date="2023-05" db="EMBL/GenBank/DDBJ databases">
        <authorList>
            <consortium name="Lawrence Berkeley National Laboratory"/>
            <person name="Steindorff A."/>
            <person name="Hensen N."/>
            <person name="Bonometti L."/>
            <person name="Westerberg I."/>
            <person name="Brannstrom I.O."/>
            <person name="Guillou S."/>
            <person name="Cros-Aarteil S."/>
            <person name="Calhoun S."/>
            <person name="Haridas S."/>
            <person name="Kuo A."/>
            <person name="Mondo S."/>
            <person name="Pangilinan J."/>
            <person name="Riley R."/>
            <person name="Labutti K."/>
            <person name="Andreopoulos B."/>
            <person name="Lipzen A."/>
            <person name="Chen C."/>
            <person name="Yanf M."/>
            <person name="Daum C."/>
            <person name="Ng V."/>
            <person name="Clum A."/>
            <person name="Ohm R."/>
            <person name="Martin F."/>
            <person name="Silar P."/>
            <person name="Natvig D."/>
            <person name="Lalanne C."/>
            <person name="Gautier V."/>
            <person name="Ament-Velasquez S.L."/>
            <person name="Kruys A."/>
            <person name="Hutchinson M.I."/>
            <person name="Powell A.J."/>
            <person name="Barry K."/>
            <person name="Miller A.N."/>
            <person name="Grigoriev I.V."/>
            <person name="Debuchy R."/>
            <person name="Gladieux P."/>
            <person name="Thoren M.H."/>
            <person name="Johannesson H."/>
        </authorList>
    </citation>
    <scope>NUCLEOTIDE SEQUENCE</scope>
    <source>
        <strain evidence="7">CBS 508.74</strain>
    </source>
</reference>
<evidence type="ECO:0000256" key="2">
    <source>
        <dbReference type="ARBA" id="ARBA00023128"/>
    </source>
</evidence>
<dbReference type="Proteomes" id="UP001302812">
    <property type="component" value="Unassembled WGS sequence"/>
</dbReference>
<evidence type="ECO:0000313" key="8">
    <source>
        <dbReference type="Proteomes" id="UP001302812"/>
    </source>
</evidence>
<keyword evidence="8" id="KW-1185">Reference proteome</keyword>
<proteinExistence type="inferred from homology"/>
<organism evidence="7 8">
    <name type="scientific">Canariomyces notabilis</name>
    <dbReference type="NCBI Taxonomy" id="2074819"/>
    <lineage>
        <taxon>Eukaryota</taxon>
        <taxon>Fungi</taxon>
        <taxon>Dikarya</taxon>
        <taxon>Ascomycota</taxon>
        <taxon>Pezizomycotina</taxon>
        <taxon>Sordariomycetes</taxon>
        <taxon>Sordariomycetidae</taxon>
        <taxon>Sordariales</taxon>
        <taxon>Chaetomiaceae</taxon>
        <taxon>Canariomyces</taxon>
    </lineage>
</organism>
<keyword evidence="2" id="KW-0496">Mitochondrion</keyword>
<evidence type="ECO:0000256" key="4">
    <source>
        <dbReference type="ARBA" id="ARBA00038016"/>
    </source>
</evidence>
<accession>A0AAN6QI48</accession>
<dbReference type="Gene3D" id="1.20.58.1180">
    <property type="match status" value="1"/>
</dbReference>
<comment type="caution">
    <text evidence="7">The sequence shown here is derived from an EMBL/GenBank/DDBJ whole genome shotgun (WGS) entry which is preliminary data.</text>
</comment>
<name>A0AAN6QI48_9PEZI</name>
<dbReference type="PANTHER" id="PTHR11362">
    <property type="entry name" value="PHOSPHATIDYLETHANOLAMINE-BINDING PROTEIN"/>
    <property type="match status" value="1"/>
</dbReference>
<dbReference type="SUPFAM" id="SSF49777">
    <property type="entry name" value="PEBP-like"/>
    <property type="match status" value="1"/>
</dbReference>
<evidence type="ECO:0000256" key="3">
    <source>
        <dbReference type="ARBA" id="ARBA00037226"/>
    </source>
</evidence>
<dbReference type="InterPro" id="IPR008914">
    <property type="entry name" value="PEBP"/>
</dbReference>
<dbReference type="GO" id="GO:0005739">
    <property type="term" value="C:mitochondrion"/>
    <property type="evidence" value="ECO:0007669"/>
    <property type="project" value="UniProtKB-SubCell"/>
</dbReference>